<dbReference type="EMBL" id="CP009110">
    <property type="protein sequence ID" value="AIJ23706.1"/>
    <property type="molecule type" value="Genomic_DNA"/>
</dbReference>
<dbReference type="PATRIC" id="fig|1068978.7.peg.3863"/>
<dbReference type="eggNOG" id="COG2303">
    <property type="taxonomic scope" value="Bacteria"/>
</dbReference>
<evidence type="ECO:0000259" key="6">
    <source>
        <dbReference type="Pfam" id="PF05199"/>
    </source>
</evidence>
<name>A0A076MXI2_AMYME</name>
<evidence type="ECO:0000256" key="4">
    <source>
        <dbReference type="ARBA" id="ARBA00023002"/>
    </source>
</evidence>
<dbReference type="Pfam" id="PF05199">
    <property type="entry name" value="GMC_oxred_C"/>
    <property type="match status" value="1"/>
</dbReference>
<evidence type="ECO:0000259" key="5">
    <source>
        <dbReference type="Pfam" id="PF00732"/>
    </source>
</evidence>
<dbReference type="Proteomes" id="UP000062973">
    <property type="component" value="Chromosome"/>
</dbReference>
<keyword evidence="8" id="KW-1185">Reference proteome</keyword>
<dbReference type="STRING" id="1068978.AMETH_3614"/>
<gene>
    <name evidence="7" type="ORF">AMETH_3614</name>
</gene>
<organism evidence="7 8">
    <name type="scientific">Amycolatopsis methanolica 239</name>
    <dbReference type="NCBI Taxonomy" id="1068978"/>
    <lineage>
        <taxon>Bacteria</taxon>
        <taxon>Bacillati</taxon>
        <taxon>Actinomycetota</taxon>
        <taxon>Actinomycetes</taxon>
        <taxon>Pseudonocardiales</taxon>
        <taxon>Pseudonocardiaceae</taxon>
        <taxon>Amycolatopsis</taxon>
        <taxon>Amycolatopsis methanolica group</taxon>
    </lineage>
</organism>
<dbReference type="PANTHER" id="PTHR46056:SF12">
    <property type="entry name" value="LONG-CHAIN-ALCOHOL OXIDASE"/>
    <property type="match status" value="1"/>
</dbReference>
<evidence type="ECO:0000256" key="1">
    <source>
        <dbReference type="ARBA" id="ARBA00010790"/>
    </source>
</evidence>
<evidence type="ECO:0000313" key="7">
    <source>
        <dbReference type="EMBL" id="AIJ23706.1"/>
    </source>
</evidence>
<dbReference type="OrthoDB" id="9798604at2"/>
<dbReference type="PANTHER" id="PTHR46056">
    <property type="entry name" value="LONG-CHAIN-ALCOHOL OXIDASE"/>
    <property type="match status" value="1"/>
</dbReference>
<keyword evidence="2" id="KW-0285">Flavoprotein</keyword>
<reference evidence="7 8" key="1">
    <citation type="submission" date="2014-07" db="EMBL/GenBank/DDBJ databases">
        <title>Whole Genome Sequence of the Amycolatopsis methanolica 239.</title>
        <authorList>
            <person name="Tang B."/>
        </authorList>
    </citation>
    <scope>NUCLEOTIDE SEQUENCE [LARGE SCALE GENOMIC DNA]</scope>
    <source>
        <strain evidence="7 8">239</strain>
    </source>
</reference>
<dbReference type="InterPro" id="IPR000172">
    <property type="entry name" value="GMC_OxRdtase_N"/>
</dbReference>
<dbReference type="Pfam" id="PF00732">
    <property type="entry name" value="GMC_oxred_N"/>
    <property type="match status" value="1"/>
</dbReference>
<keyword evidence="4" id="KW-0560">Oxidoreductase</keyword>
<proteinExistence type="inferred from homology"/>
<dbReference type="RefSeq" id="WP_017982540.1">
    <property type="nucleotide sequence ID" value="NZ_AQUL01000001.1"/>
</dbReference>
<dbReference type="SUPFAM" id="SSF51905">
    <property type="entry name" value="FAD/NAD(P)-binding domain"/>
    <property type="match status" value="1"/>
</dbReference>
<sequence length="593" mass="64309">MRDVIVIGAGAGGSVVAKELAARGLDVLVLEAGGYADPETDWTHYENDANNPLTGFMRFGPADRSRPAWFRETPQNSLLWQLAGVGGTTQHYFGNSPRAYPGVFAGYDGSDAAAYDTAHLFPFTYADLVPYYEWVEATLPVHTAAMGTKESVFFRGCEKLGMALPTTKTTTGDSYRPQENAILPPGGTAGRFSGHDDPRVQWPLATGCTFCGYCFQGCKHPAGAPRTMAAKRSADNSYMPMALTADAWSPHGKPVSLVTDAFVTRIRSEQRGGETVATGVSWRSVTTGEEHTEDARVVVLSAGCTENPRLWFNSGLPNPNDWVGRGYTDHYFDWVIGLFDDYTGSTKGAASAARADFPGRGGIMNVGLPPAIQQFALTFSDSGIRGQYGNGRGFTGPWDGPTGRLMGEELKEVLTHGADRLFNILVMTDDDVEPHNRATLSALPADEHGPVAKVEMRQRARSARTVANREFLARKAVEVVRAAGARKVFRIDWPPLILHVHSSIRMGLSERDSVLDDAAEARWVRRLFVADNSALANALGGPNPTLTSQAVATRTAEQIVRRYFGGEGWVRTESPVVSTDARVTRRFAQVAAN</sequence>
<dbReference type="InterPro" id="IPR036188">
    <property type="entry name" value="FAD/NAD-bd_sf"/>
</dbReference>
<evidence type="ECO:0000313" key="8">
    <source>
        <dbReference type="Proteomes" id="UP000062973"/>
    </source>
</evidence>
<evidence type="ECO:0000256" key="3">
    <source>
        <dbReference type="ARBA" id="ARBA00022827"/>
    </source>
</evidence>
<feature type="domain" description="Glucose-methanol-choline oxidoreductase N-terminal" evidence="5">
    <location>
        <begin position="206"/>
        <end position="331"/>
    </location>
</feature>
<feature type="domain" description="Glucose-methanol-choline oxidoreductase C-terminal" evidence="6">
    <location>
        <begin position="497"/>
        <end position="552"/>
    </location>
</feature>
<keyword evidence="3" id="KW-0274">FAD</keyword>
<dbReference type="AlphaFoldDB" id="A0A076MXI2"/>
<dbReference type="GO" id="GO:0050660">
    <property type="term" value="F:flavin adenine dinucleotide binding"/>
    <property type="evidence" value="ECO:0007669"/>
    <property type="project" value="InterPro"/>
</dbReference>
<comment type="similarity">
    <text evidence="1">Belongs to the GMC oxidoreductase family.</text>
</comment>
<dbReference type="InterPro" id="IPR007867">
    <property type="entry name" value="GMC_OxRtase_C"/>
</dbReference>
<dbReference type="Pfam" id="PF13450">
    <property type="entry name" value="NAD_binding_8"/>
    <property type="match status" value="1"/>
</dbReference>
<protein>
    <submittedName>
        <fullName evidence="7">Uncharacterized protein</fullName>
    </submittedName>
</protein>
<dbReference type="HOGENOM" id="CLU_462992_0_0_11"/>
<dbReference type="KEGG" id="amq:AMETH_3614"/>
<evidence type="ECO:0000256" key="2">
    <source>
        <dbReference type="ARBA" id="ARBA00022630"/>
    </source>
</evidence>
<dbReference type="Gene3D" id="3.50.50.60">
    <property type="entry name" value="FAD/NAD(P)-binding domain"/>
    <property type="match status" value="2"/>
</dbReference>
<dbReference type="GO" id="GO:0016614">
    <property type="term" value="F:oxidoreductase activity, acting on CH-OH group of donors"/>
    <property type="evidence" value="ECO:0007669"/>
    <property type="project" value="InterPro"/>
</dbReference>
<accession>A0A076MXI2</accession>